<dbReference type="EMBL" id="HBHX01041232">
    <property type="protein sequence ID" value="CAE0122182.1"/>
    <property type="molecule type" value="Transcribed_RNA"/>
</dbReference>
<accession>A0A7S3F222</accession>
<protein>
    <submittedName>
        <fullName evidence="1">Uncharacterized protein</fullName>
    </submittedName>
</protein>
<sequence length="524" mass="55763">MEAAMLSEIDGMMAAEGFGYVVVCCSNLSAENFWQARLEKTVKEVTGVAAKVLCVHEDWNGGAGNGLGTLYAFQKANAKAGVDLVAAMKGGASVAIYHTAGKGTRMAPLPGAENNNKPGVKLPGLVSLDGTMTPITVLESVMRQTSAYAAVRKGRCSVFWGDQVFVPSCGTLGCDAAADILAALRPMPTKEQWEEEQLHQYGLIAVDSAGNATQLEKVTYDVAMAFLPKDVQQVGTSLGSFSLSAALTEALLAEFAPELAEKTASLDSDPHFWMPLTLKQADYLAVMTKKGATEAEASSHFSRMAAFQQKFNGGKPVLGCVNVGQQAYWWDYGRLELYMNNNIFITDDSPSANALRTFMKLGESRQVSNTFDPAVTVAPNSVVLNCKISKGSIGPNCVLVNVVAPSVELEGCVLMNVTSTVPITGKGGLLYNVVNTPASGELSCAAVRADVFMPGNVHHVMNSSISVDGGTAWKQQLDGNPMSFEGIYKANQSLDVSECTAEGLRAHATTRMQLIYPQTYKISS</sequence>
<dbReference type="AlphaFoldDB" id="A0A7S3F222"/>
<reference evidence="1" key="1">
    <citation type="submission" date="2021-01" db="EMBL/GenBank/DDBJ databases">
        <authorList>
            <person name="Corre E."/>
            <person name="Pelletier E."/>
            <person name="Niang G."/>
            <person name="Scheremetjew M."/>
            <person name="Finn R."/>
            <person name="Kale V."/>
            <person name="Holt S."/>
            <person name="Cochrane G."/>
            <person name="Meng A."/>
            <person name="Brown T."/>
            <person name="Cohen L."/>
        </authorList>
    </citation>
    <scope>NUCLEOTIDE SEQUENCE</scope>
    <source>
        <strain evidence="1">CCMP281</strain>
    </source>
</reference>
<name>A0A7S3F222_9EUKA</name>
<evidence type="ECO:0000313" key="1">
    <source>
        <dbReference type="EMBL" id="CAE0122182.1"/>
    </source>
</evidence>
<gene>
    <name evidence="1" type="ORF">HERI1096_LOCUS22883</name>
</gene>
<proteinExistence type="predicted"/>
<organism evidence="1">
    <name type="scientific">Haptolina ericina</name>
    <dbReference type="NCBI Taxonomy" id="156174"/>
    <lineage>
        <taxon>Eukaryota</taxon>
        <taxon>Haptista</taxon>
        <taxon>Haptophyta</taxon>
        <taxon>Prymnesiophyceae</taxon>
        <taxon>Prymnesiales</taxon>
        <taxon>Prymnesiaceae</taxon>
        <taxon>Haptolina</taxon>
    </lineage>
</organism>